<feature type="short sequence motif" description="Histidine triad motif" evidence="2 3">
    <location>
        <begin position="97"/>
        <end position="101"/>
    </location>
</feature>
<dbReference type="PRINTS" id="PR00332">
    <property type="entry name" value="HISTRIAD"/>
</dbReference>
<dbReference type="SUPFAM" id="SSF54197">
    <property type="entry name" value="HIT-like"/>
    <property type="match status" value="1"/>
</dbReference>
<dbReference type="EMBL" id="NEXC01000024">
    <property type="protein sequence ID" value="PSN83422.1"/>
    <property type="molecule type" value="Genomic_DNA"/>
</dbReference>
<dbReference type="PROSITE" id="PS51084">
    <property type="entry name" value="HIT_2"/>
    <property type="match status" value="1"/>
</dbReference>
<dbReference type="InterPro" id="IPR036265">
    <property type="entry name" value="HIT-like_sf"/>
</dbReference>
<feature type="domain" description="HIT" evidence="4">
    <location>
        <begin position="6"/>
        <end position="113"/>
    </location>
</feature>
<protein>
    <submittedName>
        <fullName evidence="5">Histidine triad nucleotide-binding protein</fullName>
    </submittedName>
</protein>
<dbReference type="PANTHER" id="PTHR23089">
    <property type="entry name" value="HISTIDINE TRIAD HIT PROTEIN"/>
    <property type="match status" value="1"/>
</dbReference>
<dbReference type="InterPro" id="IPR001310">
    <property type="entry name" value="Histidine_triad_HIT"/>
</dbReference>
<accession>A0A2R6AAG9</accession>
<evidence type="ECO:0000256" key="2">
    <source>
        <dbReference type="PIRSR" id="PIRSR601310-3"/>
    </source>
</evidence>
<evidence type="ECO:0000259" key="4">
    <source>
        <dbReference type="PROSITE" id="PS51084"/>
    </source>
</evidence>
<dbReference type="AlphaFoldDB" id="A0A2R6AAG9"/>
<evidence type="ECO:0000313" key="5">
    <source>
        <dbReference type="EMBL" id="PSN83422.1"/>
    </source>
</evidence>
<reference evidence="5 6" key="1">
    <citation type="submission" date="2017-04" db="EMBL/GenBank/DDBJ databases">
        <title>Novel microbial lineages endemic to geothermal iron-oxide mats fill important gaps in the evolutionary history of Archaea.</title>
        <authorList>
            <person name="Jay Z.J."/>
            <person name="Beam J.P."/>
            <person name="Dlakic M."/>
            <person name="Rusch D.B."/>
            <person name="Kozubal M.A."/>
            <person name="Inskeep W.P."/>
        </authorList>
    </citation>
    <scope>NUCLEOTIDE SEQUENCE [LARGE SCALE GENOMIC DNA]</scope>
    <source>
        <strain evidence="5">OSP_D</strain>
    </source>
</reference>
<evidence type="ECO:0000256" key="1">
    <source>
        <dbReference type="PIRSR" id="PIRSR601310-1"/>
    </source>
</evidence>
<proteinExistence type="predicted"/>
<dbReference type="Gene3D" id="3.30.428.10">
    <property type="entry name" value="HIT-like"/>
    <property type="match status" value="1"/>
</dbReference>
<evidence type="ECO:0000256" key="3">
    <source>
        <dbReference type="PROSITE-ProRule" id="PRU00464"/>
    </source>
</evidence>
<evidence type="ECO:0000313" key="6">
    <source>
        <dbReference type="Proteomes" id="UP000240880"/>
    </source>
</evidence>
<dbReference type="InterPro" id="IPR019808">
    <property type="entry name" value="Histidine_triad_CS"/>
</dbReference>
<dbReference type="Pfam" id="PF01230">
    <property type="entry name" value="HIT"/>
    <property type="match status" value="1"/>
</dbReference>
<comment type="caution">
    <text evidence="5">The sequence shown here is derived from an EMBL/GenBank/DDBJ whole genome shotgun (WGS) entry which is preliminary data.</text>
</comment>
<dbReference type="GO" id="GO:0003824">
    <property type="term" value="F:catalytic activity"/>
    <property type="evidence" value="ECO:0007669"/>
    <property type="project" value="InterPro"/>
</dbReference>
<dbReference type="PROSITE" id="PS00892">
    <property type="entry name" value="HIT_1"/>
    <property type="match status" value="1"/>
</dbReference>
<dbReference type="Proteomes" id="UP000240880">
    <property type="component" value="Unassembled WGS sequence"/>
</dbReference>
<feature type="active site" description="Tele-AMP-histidine intermediate" evidence="1">
    <location>
        <position position="99"/>
    </location>
</feature>
<organism evidence="5 6">
    <name type="scientific">Candidatus Marsarchaeota G1 archaeon OSP_D</name>
    <dbReference type="NCBI Taxonomy" id="1978155"/>
    <lineage>
        <taxon>Archaea</taxon>
        <taxon>Candidatus Marsarchaeota</taxon>
        <taxon>Candidatus Marsarchaeota group 1</taxon>
    </lineage>
</organism>
<gene>
    <name evidence="5" type="ORF">B9Q01_04715</name>
</gene>
<dbReference type="InterPro" id="IPR011146">
    <property type="entry name" value="HIT-like"/>
</dbReference>
<sequence>MTEECVFCKIVENKLPSTKVYENSDFVVIKDINPVAPIHYLVLPKRHIPSVLKIDQEFPSNALFETIKRVAQKEGFSERGFRIVINTGPDALQSVNHLHVHIIAGRKLGWPPG</sequence>
<name>A0A2R6AAG9_9ARCH</name>